<sequence>MIDRELIEKVVAEVLTKLTSFDRQSLHKPNLLVVGDYSRLDPIYQQKINSKWNIVNVHSVEDMKVHFPKRVLFLAANQDLFVKGALGIGDTSESELLARCLLENIPVTLIPLDYLHSVLVNNDQQPKSEYILQLKSYQDRLVKFGVSVETIDSFLNEHIPFSKELPSGKRNLLTQRDVQAHTGKRLDIVQGTIVTPLARDAARERGITIHILD</sequence>
<protein>
    <recommendedName>
        <fullName evidence="3">Ethanolamine utilization protein</fullName>
    </recommendedName>
</protein>
<dbReference type="AlphaFoldDB" id="A0A9C7G8A3"/>
<comment type="caution">
    <text evidence="1">The sequence shown here is derived from an EMBL/GenBank/DDBJ whole genome shotgun (WGS) entry which is preliminary data.</text>
</comment>
<dbReference type="Proteomes" id="UP000789845">
    <property type="component" value="Unassembled WGS sequence"/>
</dbReference>
<proteinExistence type="predicted"/>
<evidence type="ECO:0000313" key="2">
    <source>
        <dbReference type="Proteomes" id="UP000789845"/>
    </source>
</evidence>
<name>A0A9C7G8A3_9BACI</name>
<evidence type="ECO:0000313" key="1">
    <source>
        <dbReference type="EMBL" id="CAG9607649.1"/>
    </source>
</evidence>
<accession>A0A9C7G8A3</accession>
<organism evidence="1 2">
    <name type="scientific">Pseudoneobacillus rhizosphaerae</name>
    <dbReference type="NCBI Taxonomy" id="2880968"/>
    <lineage>
        <taxon>Bacteria</taxon>
        <taxon>Bacillati</taxon>
        <taxon>Bacillota</taxon>
        <taxon>Bacilli</taxon>
        <taxon>Bacillales</taxon>
        <taxon>Bacillaceae</taxon>
        <taxon>Pseudoneobacillus</taxon>
    </lineage>
</organism>
<keyword evidence="2" id="KW-1185">Reference proteome</keyword>
<dbReference type="RefSeq" id="WP_230495913.1">
    <property type="nucleotide sequence ID" value="NZ_CAKJTG010000006.1"/>
</dbReference>
<gene>
    <name evidence="1" type="ORF">NEOCIP111885_01341</name>
</gene>
<reference evidence="1" key="1">
    <citation type="submission" date="2021-10" db="EMBL/GenBank/DDBJ databases">
        <authorList>
            <person name="Criscuolo A."/>
        </authorList>
    </citation>
    <scope>NUCLEOTIDE SEQUENCE</scope>
    <source>
        <strain evidence="1">CIP111885</strain>
    </source>
</reference>
<dbReference type="EMBL" id="CAKJTG010000006">
    <property type="protein sequence ID" value="CAG9607649.1"/>
    <property type="molecule type" value="Genomic_DNA"/>
</dbReference>
<evidence type="ECO:0008006" key="3">
    <source>
        <dbReference type="Google" id="ProtNLM"/>
    </source>
</evidence>